<dbReference type="CDD" id="cd01356">
    <property type="entry name" value="AcnX_swivel"/>
    <property type="match status" value="1"/>
</dbReference>
<keyword evidence="6" id="KW-1185">Reference proteome</keyword>
<dbReference type="Pfam" id="PF01989">
    <property type="entry name" value="AcnX_swivel_put"/>
    <property type="match status" value="1"/>
</dbReference>
<dbReference type="InterPro" id="IPR007506">
    <property type="entry name" value="PMDh-L-like_dom"/>
</dbReference>
<feature type="domain" description="Phosphomevalonate dehydratase large subunit-like" evidence="4">
    <location>
        <begin position="168"/>
        <end position="569"/>
    </location>
</feature>
<evidence type="ECO:0000313" key="6">
    <source>
        <dbReference type="Proteomes" id="UP001233271"/>
    </source>
</evidence>
<keyword evidence="2" id="KW-0456">Lyase</keyword>
<dbReference type="EMBL" id="AP028215">
    <property type="protein sequence ID" value="BEI91263.1"/>
    <property type="molecule type" value="Genomic_DNA"/>
</dbReference>
<evidence type="ECO:0000259" key="3">
    <source>
        <dbReference type="Pfam" id="PF01989"/>
    </source>
</evidence>
<gene>
    <name evidence="5" type="ORF">CcaverHIS019_0400830</name>
</gene>
<dbReference type="Gene3D" id="3.50.30.10">
    <property type="entry name" value="Phosphohistidine domain"/>
    <property type="match status" value="1"/>
</dbReference>
<sequence>MTVCSSIEPSCTKPTAPHLLVPGTASGPLLYSDTPLSFWGGTDPASGVIVDVHHPLSGRCMAGHVLALPAGRGSCSGSLGVLECIVSGNGPVALVLAEADEIMALGALVAGTVFGQSIPVAVIGKDKYARLAKATSVSICGGMLNASLDGGRLAIPLISLDRLTPEVELDERDKDMLAGKKGQGRKEAMELVVAMARMYGATSLTSVTRAHIDAVIYVGPATLAFAKHFARLGARFAVPTTINAISAPREWQALGVPPSEAGPALALPAAYESLGADGSSRTCAPYFLPSPPVVGESVGWAESNAVVFANSVLGARTLKYPDMLDVAVALTGRAPLAGQHVDAARLPSVRVDAAAAAAEPGSLFWPLLGYCVGAVAGHDVVVVCGLEDSTPRQSDLKAFGAAFGTSSGSPMFHIRGVTPEAPAYVEFDVERTVSVGRAELAAAWEGLNSAQGEDVGLVALGNPHLAVAEFVELAELVRPLLERGVRAEVPFVLTAGRHVVSEAEERGLLEPLRRFGATVVEDACWCMINAPVVPEVAQSVVTNSAKYAHYGPGGVGKPMYFASTAECVQAAVSARCTRQLPTWLA</sequence>
<feature type="domain" description="Phosphomevalonate dehydratase small subunit-like" evidence="3">
    <location>
        <begin position="36"/>
        <end position="119"/>
    </location>
</feature>
<dbReference type="PANTHER" id="PTHR36577:SF3">
    <property type="entry name" value="DUF521 DOMAIN PROTEIN (AFU_ORTHOLOGUE AFUA_6G00490)"/>
    <property type="match status" value="1"/>
</dbReference>
<dbReference type="Pfam" id="PF04412">
    <property type="entry name" value="AcnX"/>
    <property type="match status" value="1"/>
</dbReference>
<evidence type="ECO:0000256" key="1">
    <source>
        <dbReference type="ARBA" id="ARBA00023004"/>
    </source>
</evidence>
<dbReference type="KEGG" id="ccac:CcaHIS019_0400830"/>
<evidence type="ECO:0000313" key="5">
    <source>
        <dbReference type="EMBL" id="BEI91263.1"/>
    </source>
</evidence>
<accession>A0AA48QVF8</accession>
<dbReference type="InterPro" id="IPR002840">
    <property type="entry name" value="PMDh-S-like_dom"/>
</dbReference>
<evidence type="ECO:0000256" key="2">
    <source>
        <dbReference type="ARBA" id="ARBA00023239"/>
    </source>
</evidence>
<dbReference type="GeneID" id="85495133"/>
<dbReference type="PIRSF" id="PIRSF036630">
    <property type="entry name" value="UCP036630"/>
    <property type="match status" value="1"/>
</dbReference>
<protein>
    <recommendedName>
        <fullName evidence="7">DUF521-domain-containing protein</fullName>
    </recommendedName>
</protein>
<dbReference type="GO" id="GO:0016829">
    <property type="term" value="F:lyase activity"/>
    <property type="evidence" value="ECO:0007669"/>
    <property type="project" value="UniProtKB-KW"/>
</dbReference>
<dbReference type="SUPFAM" id="SSF52016">
    <property type="entry name" value="LeuD/IlvD-like"/>
    <property type="match status" value="1"/>
</dbReference>
<dbReference type="InterPro" id="IPR012047">
    <property type="entry name" value="AcnX"/>
</dbReference>
<evidence type="ECO:0000259" key="4">
    <source>
        <dbReference type="Pfam" id="PF04412"/>
    </source>
</evidence>
<evidence type="ECO:0008006" key="7">
    <source>
        <dbReference type="Google" id="ProtNLM"/>
    </source>
</evidence>
<proteinExistence type="predicted"/>
<name>A0AA48QVF8_9TREE</name>
<keyword evidence="1" id="KW-0408">Iron</keyword>
<dbReference type="Proteomes" id="UP001233271">
    <property type="component" value="Chromosome 4"/>
</dbReference>
<organism evidence="5 6">
    <name type="scientific">Cutaneotrichosporon cavernicola</name>
    <dbReference type="NCBI Taxonomy" id="279322"/>
    <lineage>
        <taxon>Eukaryota</taxon>
        <taxon>Fungi</taxon>
        <taxon>Dikarya</taxon>
        <taxon>Basidiomycota</taxon>
        <taxon>Agaricomycotina</taxon>
        <taxon>Tremellomycetes</taxon>
        <taxon>Trichosporonales</taxon>
        <taxon>Trichosporonaceae</taxon>
        <taxon>Cutaneotrichosporon</taxon>
    </lineage>
</organism>
<reference evidence="5" key="1">
    <citation type="journal article" date="2023" name="BMC Genomics">
        <title>Chromosome-level genome assemblies of Cutaneotrichosporon spp. (Trichosporonales, Basidiomycota) reveal imbalanced evolution between nucleotide sequences and chromosome synteny.</title>
        <authorList>
            <person name="Kobayashi Y."/>
            <person name="Kayamori A."/>
            <person name="Aoki K."/>
            <person name="Shiwa Y."/>
            <person name="Matsutani M."/>
            <person name="Fujita N."/>
            <person name="Sugita T."/>
            <person name="Iwasaki W."/>
            <person name="Tanaka N."/>
            <person name="Takashima M."/>
        </authorList>
    </citation>
    <scope>NUCLEOTIDE SEQUENCE</scope>
    <source>
        <strain evidence="5">HIS019</strain>
    </source>
</reference>
<dbReference type="PANTHER" id="PTHR36577">
    <property type="entry name" value="DUF521 DOMAIN PROTEIN (AFU_ORTHOLOGUE AFUA_6G00490)"/>
    <property type="match status" value="1"/>
</dbReference>
<dbReference type="RefSeq" id="XP_060456528.1">
    <property type="nucleotide sequence ID" value="XM_060599878.1"/>
</dbReference>
<dbReference type="AlphaFoldDB" id="A0AA48QVF8"/>